<dbReference type="InterPro" id="IPR051320">
    <property type="entry name" value="Viral_Replic_Matur_Polypro"/>
</dbReference>
<sequence>MLQTLITASYTYEAIDGTKHKFVSSDQFLDYLASETQPYLVRHRQAVSQSESEHKLAATEREVRILDDLIAEMLAAGYTNADVAEHRKNKIALLAQSSTLAAAVKTEGPAKLLDTTKRIEALTLQANNTLAYMRLVLHTHTQESLSHLRALPKVVVGTSSTIASALAYVAQYDRIAGLALVDEDRADSNVQRDLKQTLMNGLNFPNAVEADTSIRKYDRFYVTTATTIDHEETPGASKSKDATPHHQPQRQEKPHASRETKHKACDWHFTRGHSNADCEVLKQLTSDPSKITDKQVLIHLLRASEKHKTKHKEALRIRDERKLKELAQGTTLLMQSPQAPIATEIPPDCDDYLTLVEVEGKPIVADMDTGGKQLPFIIRKDAAQYLGIKQSKASPVVLNAIEGPTALEAQPSEPFRLRLIDPNYFPIPTTISITAHIVDTFPVACLLGKSLLRRTGMDFGPNAVTAEEPPHLHDVSNTSEMLNLFTPDETAVLPQVHDRVVGDIRAKFLLLLGTFAFIFGPLGKEPAKLPPYEIHIRESAVPVRTVRRLRSAAHTAAAAFYITQMITAGILATVTTDEGWLSPILMVPKPSADPPYRLCIDFRELNEATTAEWHRMPSPDELFEQVRGATHFAKFDLTSGFFQLSLADSSRKYTAFSHQGQTLQFTRLPFGVTNGPMVFQARMETLLKPIPHCLVFVDDILLYASSEEELLGQVESLFAALAEANIRLSPTKSIIGASEVEYLGFIVSGSGVRIDPKRLQGITDLPVPQSSKDAKHVVGVFSFIRQFIPNFVEKARPLQDLASKKHVSSDDASNSLSILKAAAANAVELAHFQPDKPVHVYTDASNVGIGASIIQDKGPIAFLQQEAL</sequence>
<dbReference type="InterPro" id="IPR043128">
    <property type="entry name" value="Rev_trsase/Diguanyl_cyclase"/>
</dbReference>
<name>A0A8J6E158_9EUKA</name>
<dbReference type="InterPro" id="IPR043502">
    <property type="entry name" value="DNA/RNA_pol_sf"/>
</dbReference>
<feature type="domain" description="Reverse transcriptase" evidence="2">
    <location>
        <begin position="568"/>
        <end position="747"/>
    </location>
</feature>
<dbReference type="InterPro" id="IPR000477">
    <property type="entry name" value="RT_dom"/>
</dbReference>
<feature type="region of interest" description="Disordered" evidence="1">
    <location>
        <begin position="228"/>
        <end position="262"/>
    </location>
</feature>
<dbReference type="OrthoDB" id="2286242at2759"/>
<dbReference type="InterPro" id="IPR041577">
    <property type="entry name" value="RT_RNaseH_2"/>
</dbReference>
<dbReference type="Proteomes" id="UP000717585">
    <property type="component" value="Unassembled WGS sequence"/>
</dbReference>
<dbReference type="CDD" id="cd01647">
    <property type="entry name" value="RT_LTR"/>
    <property type="match status" value="1"/>
</dbReference>
<dbReference type="Gene3D" id="3.30.70.270">
    <property type="match status" value="2"/>
</dbReference>
<dbReference type="PANTHER" id="PTHR33064:SF37">
    <property type="entry name" value="RIBONUCLEASE H"/>
    <property type="match status" value="1"/>
</dbReference>
<dbReference type="PANTHER" id="PTHR33064">
    <property type="entry name" value="POL PROTEIN"/>
    <property type="match status" value="1"/>
</dbReference>
<dbReference type="EMBL" id="JAHDYR010000007">
    <property type="protein sequence ID" value="KAG9395919.1"/>
    <property type="molecule type" value="Genomic_DNA"/>
</dbReference>
<dbReference type="Gene3D" id="3.10.10.10">
    <property type="entry name" value="HIV Type 1 Reverse Transcriptase, subunit A, domain 1"/>
    <property type="match status" value="1"/>
</dbReference>
<protein>
    <recommendedName>
        <fullName evidence="2">Reverse transcriptase domain-containing protein</fullName>
    </recommendedName>
</protein>
<evidence type="ECO:0000313" key="4">
    <source>
        <dbReference type="Proteomes" id="UP000717585"/>
    </source>
</evidence>
<dbReference type="SUPFAM" id="SSF56672">
    <property type="entry name" value="DNA/RNA polymerases"/>
    <property type="match status" value="1"/>
</dbReference>
<dbReference type="Pfam" id="PF00078">
    <property type="entry name" value="RVT_1"/>
    <property type="match status" value="1"/>
</dbReference>
<accession>A0A8J6E158</accession>
<dbReference type="Pfam" id="PF17919">
    <property type="entry name" value="RT_RNaseH_2"/>
    <property type="match status" value="1"/>
</dbReference>
<keyword evidence="4" id="KW-1185">Reference proteome</keyword>
<dbReference type="AlphaFoldDB" id="A0A8J6E158"/>
<comment type="caution">
    <text evidence="3">The sequence shown here is derived from an EMBL/GenBank/DDBJ whole genome shotgun (WGS) entry which is preliminary data.</text>
</comment>
<proteinExistence type="predicted"/>
<evidence type="ECO:0000259" key="2">
    <source>
        <dbReference type="PROSITE" id="PS50878"/>
    </source>
</evidence>
<organism evidence="3 4">
    <name type="scientific">Carpediemonas membranifera</name>
    <dbReference type="NCBI Taxonomy" id="201153"/>
    <lineage>
        <taxon>Eukaryota</taxon>
        <taxon>Metamonada</taxon>
        <taxon>Carpediemonas-like organisms</taxon>
        <taxon>Carpediemonas</taxon>
    </lineage>
</organism>
<evidence type="ECO:0000313" key="3">
    <source>
        <dbReference type="EMBL" id="KAG9395919.1"/>
    </source>
</evidence>
<gene>
    <name evidence="3" type="ORF">J8273_2268</name>
</gene>
<reference evidence="3" key="1">
    <citation type="submission" date="2021-05" db="EMBL/GenBank/DDBJ databases">
        <title>A free-living protist that lacks canonical eukaryotic 1 DNA replication and segregation systems.</title>
        <authorList>
            <person name="Salas-Leiva D.E."/>
            <person name="Tromer E.C."/>
            <person name="Curtis B.A."/>
            <person name="Jerlstrom-Hultqvist J."/>
            <person name="Kolisko M."/>
            <person name="Yi Z."/>
            <person name="Salas-Leiva J.S."/>
            <person name="Gallot-Lavallee L."/>
            <person name="Kops G.J.P.L."/>
            <person name="Archibald J.M."/>
            <person name="Simpson A.G.B."/>
            <person name="Roger A.J."/>
        </authorList>
    </citation>
    <scope>NUCLEOTIDE SEQUENCE</scope>
    <source>
        <strain evidence="3">BICM</strain>
    </source>
</reference>
<evidence type="ECO:0000256" key="1">
    <source>
        <dbReference type="SAM" id="MobiDB-lite"/>
    </source>
</evidence>
<dbReference type="PROSITE" id="PS50878">
    <property type="entry name" value="RT_POL"/>
    <property type="match status" value="1"/>
</dbReference>